<keyword evidence="1" id="KW-0472">Membrane</keyword>
<evidence type="ECO:0000313" key="3">
    <source>
        <dbReference type="Proteomes" id="UP000229839"/>
    </source>
</evidence>
<evidence type="ECO:0000313" key="2">
    <source>
        <dbReference type="EMBL" id="PIT70019.1"/>
    </source>
</evidence>
<comment type="caution">
    <text evidence="2">The sequence shown here is derived from an EMBL/GenBank/DDBJ whole genome shotgun (WGS) entry which is preliminary data.</text>
</comment>
<sequence>MLLSQIKKLIVDRGVYTIIEIKHKKNNTSFHIFCLKNLFEKILGNFIKNVYPIHVLYQSFFLKIFQIATALCSLFIIIYL</sequence>
<evidence type="ECO:0000256" key="1">
    <source>
        <dbReference type="SAM" id="Phobius"/>
    </source>
</evidence>
<organism evidence="2 3">
    <name type="scientific">Bartonella tribocorum</name>
    <dbReference type="NCBI Taxonomy" id="85701"/>
    <lineage>
        <taxon>Bacteria</taxon>
        <taxon>Pseudomonadati</taxon>
        <taxon>Pseudomonadota</taxon>
        <taxon>Alphaproteobacteria</taxon>
        <taxon>Hyphomicrobiales</taxon>
        <taxon>Bartonellaceae</taxon>
        <taxon>Bartonella</taxon>
    </lineage>
</organism>
<gene>
    <name evidence="2" type="ORF">CER18_01400</name>
</gene>
<keyword evidence="1" id="KW-0812">Transmembrane</keyword>
<feature type="transmembrane region" description="Helical" evidence="1">
    <location>
        <begin position="60"/>
        <end position="79"/>
    </location>
</feature>
<reference evidence="2 3" key="1">
    <citation type="submission" date="2017-06" db="EMBL/GenBank/DDBJ databases">
        <title>Draft genome of Bartonella tribocorum strain L103, isolated from a rodent in Laos.</title>
        <authorList>
            <person name="Hadjadj L."/>
            <person name="Jiyipong T."/>
            <person name="Morand S."/>
            <person name="Diene S.M."/>
            <person name="Rolain J.-M."/>
        </authorList>
    </citation>
    <scope>NUCLEOTIDE SEQUENCE [LARGE SCALE GENOMIC DNA]</scope>
    <source>
        <strain evidence="2 3">L103</strain>
    </source>
</reference>
<protein>
    <submittedName>
        <fullName evidence="2">Uncharacterized protein</fullName>
    </submittedName>
</protein>
<dbReference type="AlphaFoldDB" id="A0A2M6UV05"/>
<name>A0A2M6UV05_9HYPH</name>
<dbReference type="Proteomes" id="UP000229839">
    <property type="component" value="Unassembled WGS sequence"/>
</dbReference>
<keyword evidence="1" id="KW-1133">Transmembrane helix</keyword>
<dbReference type="EMBL" id="NJGE01000002">
    <property type="protein sequence ID" value="PIT70019.1"/>
    <property type="molecule type" value="Genomic_DNA"/>
</dbReference>
<accession>A0A2M6UV05</accession>
<proteinExistence type="predicted"/>